<evidence type="ECO:0000313" key="1">
    <source>
        <dbReference type="EMBL" id="KEH28072.1"/>
    </source>
</evidence>
<dbReference type="HOGENOM" id="CLU_2088435_0_0_1"/>
<dbReference type="AlphaFoldDB" id="A0A072UEH5"/>
<evidence type="ECO:0000313" key="3">
    <source>
        <dbReference type="Proteomes" id="UP000002051"/>
    </source>
</evidence>
<proteinExistence type="predicted"/>
<dbReference type="EMBL" id="CM001221">
    <property type="protein sequence ID" value="KEH28072.1"/>
    <property type="molecule type" value="Genomic_DNA"/>
</dbReference>
<name>A0A072UEH5_MEDTR</name>
<protein>
    <submittedName>
        <fullName evidence="1 2">Uncharacterized protein</fullName>
    </submittedName>
</protein>
<reference evidence="1 3" key="2">
    <citation type="journal article" date="2014" name="BMC Genomics">
        <title>An improved genome release (version Mt4.0) for the model legume Medicago truncatula.</title>
        <authorList>
            <person name="Tang H."/>
            <person name="Krishnakumar V."/>
            <person name="Bidwell S."/>
            <person name="Rosen B."/>
            <person name="Chan A."/>
            <person name="Zhou S."/>
            <person name="Gentzbittel L."/>
            <person name="Childs K.L."/>
            <person name="Yandell M."/>
            <person name="Gundlach H."/>
            <person name="Mayer K.F."/>
            <person name="Schwartz D.C."/>
            <person name="Town C.D."/>
        </authorList>
    </citation>
    <scope>GENOME REANNOTATION</scope>
    <source>
        <strain evidence="1">A17</strain>
        <strain evidence="2 3">cv. Jemalong A17</strain>
    </source>
</reference>
<dbReference type="Proteomes" id="UP000002051">
    <property type="component" value="Chromosome 5"/>
</dbReference>
<reference evidence="1 3" key="1">
    <citation type="journal article" date="2011" name="Nature">
        <title>The Medicago genome provides insight into the evolution of rhizobial symbioses.</title>
        <authorList>
            <person name="Young N.D."/>
            <person name="Debelle F."/>
            <person name="Oldroyd G.E."/>
            <person name="Geurts R."/>
            <person name="Cannon S.B."/>
            <person name="Udvardi M.K."/>
            <person name="Benedito V.A."/>
            <person name="Mayer K.F."/>
            <person name="Gouzy J."/>
            <person name="Schoof H."/>
            <person name="Van de Peer Y."/>
            <person name="Proost S."/>
            <person name="Cook D.R."/>
            <person name="Meyers B.C."/>
            <person name="Spannagl M."/>
            <person name="Cheung F."/>
            <person name="De Mita S."/>
            <person name="Krishnakumar V."/>
            <person name="Gundlach H."/>
            <person name="Zhou S."/>
            <person name="Mudge J."/>
            <person name="Bharti A.K."/>
            <person name="Murray J.D."/>
            <person name="Naoumkina M.A."/>
            <person name="Rosen B."/>
            <person name="Silverstein K.A."/>
            <person name="Tang H."/>
            <person name="Rombauts S."/>
            <person name="Zhao P.X."/>
            <person name="Zhou P."/>
            <person name="Barbe V."/>
            <person name="Bardou P."/>
            <person name="Bechner M."/>
            <person name="Bellec A."/>
            <person name="Berger A."/>
            <person name="Berges H."/>
            <person name="Bidwell S."/>
            <person name="Bisseling T."/>
            <person name="Choisne N."/>
            <person name="Couloux A."/>
            <person name="Denny R."/>
            <person name="Deshpande S."/>
            <person name="Dai X."/>
            <person name="Doyle J.J."/>
            <person name="Dudez A.M."/>
            <person name="Farmer A.D."/>
            <person name="Fouteau S."/>
            <person name="Franken C."/>
            <person name="Gibelin C."/>
            <person name="Gish J."/>
            <person name="Goldstein S."/>
            <person name="Gonzalez A.J."/>
            <person name="Green P.J."/>
            <person name="Hallab A."/>
            <person name="Hartog M."/>
            <person name="Hua A."/>
            <person name="Humphray S.J."/>
            <person name="Jeong D.H."/>
            <person name="Jing Y."/>
            <person name="Jocker A."/>
            <person name="Kenton S.M."/>
            <person name="Kim D.J."/>
            <person name="Klee K."/>
            <person name="Lai H."/>
            <person name="Lang C."/>
            <person name="Lin S."/>
            <person name="Macmil S.L."/>
            <person name="Magdelenat G."/>
            <person name="Matthews L."/>
            <person name="McCorrison J."/>
            <person name="Monaghan E.L."/>
            <person name="Mun J.H."/>
            <person name="Najar F.Z."/>
            <person name="Nicholson C."/>
            <person name="Noirot C."/>
            <person name="O'Bleness M."/>
            <person name="Paule C.R."/>
            <person name="Poulain J."/>
            <person name="Prion F."/>
            <person name="Qin B."/>
            <person name="Qu C."/>
            <person name="Retzel E.F."/>
            <person name="Riddle C."/>
            <person name="Sallet E."/>
            <person name="Samain S."/>
            <person name="Samson N."/>
            <person name="Sanders I."/>
            <person name="Saurat O."/>
            <person name="Scarpelli C."/>
            <person name="Schiex T."/>
            <person name="Segurens B."/>
            <person name="Severin A.J."/>
            <person name="Sherrier D.J."/>
            <person name="Shi R."/>
            <person name="Sims S."/>
            <person name="Singer S.R."/>
            <person name="Sinharoy S."/>
            <person name="Sterck L."/>
            <person name="Viollet A."/>
            <person name="Wang B.B."/>
            <person name="Wang K."/>
            <person name="Wang M."/>
            <person name="Wang X."/>
            <person name="Warfsmann J."/>
            <person name="Weissenbach J."/>
            <person name="White D.D."/>
            <person name="White J.D."/>
            <person name="Wiley G.B."/>
            <person name="Wincker P."/>
            <person name="Xing Y."/>
            <person name="Yang L."/>
            <person name="Yao Z."/>
            <person name="Ying F."/>
            <person name="Zhai J."/>
            <person name="Zhou L."/>
            <person name="Zuber A."/>
            <person name="Denarie J."/>
            <person name="Dixon R.A."/>
            <person name="May G.D."/>
            <person name="Schwartz D.C."/>
            <person name="Rogers J."/>
            <person name="Quetier F."/>
            <person name="Town C.D."/>
            <person name="Roe B.A."/>
        </authorList>
    </citation>
    <scope>NUCLEOTIDE SEQUENCE [LARGE SCALE GENOMIC DNA]</scope>
    <source>
        <strain evidence="1">A17</strain>
        <strain evidence="2 3">cv. Jemalong A17</strain>
    </source>
</reference>
<organism evidence="1 3">
    <name type="scientific">Medicago truncatula</name>
    <name type="common">Barrel medic</name>
    <name type="synonym">Medicago tribuloides</name>
    <dbReference type="NCBI Taxonomy" id="3880"/>
    <lineage>
        <taxon>Eukaryota</taxon>
        <taxon>Viridiplantae</taxon>
        <taxon>Streptophyta</taxon>
        <taxon>Embryophyta</taxon>
        <taxon>Tracheophyta</taxon>
        <taxon>Spermatophyta</taxon>
        <taxon>Magnoliopsida</taxon>
        <taxon>eudicotyledons</taxon>
        <taxon>Gunneridae</taxon>
        <taxon>Pentapetalae</taxon>
        <taxon>rosids</taxon>
        <taxon>fabids</taxon>
        <taxon>Fabales</taxon>
        <taxon>Fabaceae</taxon>
        <taxon>Papilionoideae</taxon>
        <taxon>50 kb inversion clade</taxon>
        <taxon>NPAAA clade</taxon>
        <taxon>Hologalegina</taxon>
        <taxon>IRL clade</taxon>
        <taxon>Trifolieae</taxon>
        <taxon>Medicago</taxon>
    </lineage>
</organism>
<evidence type="ECO:0000313" key="2">
    <source>
        <dbReference type="EnsemblPlants" id="KEH28072"/>
    </source>
</evidence>
<accession>A0A072UEH5</accession>
<gene>
    <name evidence="1" type="ordered locus">MTR_5g063855</name>
</gene>
<reference evidence="2" key="3">
    <citation type="submission" date="2015-04" db="UniProtKB">
        <authorList>
            <consortium name="EnsemblPlants"/>
        </authorList>
    </citation>
    <scope>IDENTIFICATION</scope>
    <source>
        <strain evidence="2">cv. Jemalong A17</strain>
    </source>
</reference>
<keyword evidence="3" id="KW-1185">Reference proteome</keyword>
<dbReference type="EnsemblPlants" id="KEH28072">
    <property type="protein sequence ID" value="KEH28072"/>
    <property type="gene ID" value="MTR_5g063855"/>
</dbReference>
<sequence length="117" mass="13361">MHRERWIDPGKETLDPTLRIEGIGPVLNRSGSVAYINKLAPIYIFSEFVIDFDDENDEDSRVYLSFNKPVQLFWILRSGSGLADKCASEPMRTGHLDLEKKWHGLAVLDFEDLPAIL</sequence>